<dbReference type="GO" id="GO:0006508">
    <property type="term" value="P:proteolysis"/>
    <property type="evidence" value="ECO:0007669"/>
    <property type="project" value="InterPro"/>
</dbReference>
<evidence type="ECO:0000259" key="1">
    <source>
        <dbReference type="Pfam" id="PF00326"/>
    </source>
</evidence>
<evidence type="ECO:0000313" key="3">
    <source>
        <dbReference type="Proteomes" id="UP000320672"/>
    </source>
</evidence>
<dbReference type="Gene3D" id="3.40.50.1820">
    <property type="entry name" value="alpha/beta hydrolase"/>
    <property type="match status" value="1"/>
</dbReference>
<dbReference type="GO" id="GO:0008236">
    <property type="term" value="F:serine-type peptidase activity"/>
    <property type="evidence" value="ECO:0007669"/>
    <property type="project" value="InterPro"/>
</dbReference>
<feature type="domain" description="Peptidase S9 prolyl oligopeptidase catalytic" evidence="1">
    <location>
        <begin position="140"/>
        <end position="287"/>
    </location>
</feature>
<dbReference type="InterPro" id="IPR001375">
    <property type="entry name" value="Peptidase_S9_cat"/>
</dbReference>
<keyword evidence="3" id="KW-1185">Reference proteome</keyword>
<dbReference type="Proteomes" id="UP000320672">
    <property type="component" value="Chromosome"/>
</dbReference>
<dbReference type="OrthoDB" id="9764953at2"/>
<dbReference type="InterPro" id="IPR029058">
    <property type="entry name" value="AB_hydrolase_fold"/>
</dbReference>
<dbReference type="AlphaFoldDB" id="A0A517MFZ8"/>
<gene>
    <name evidence="2" type="ORF">FF011L_25840</name>
</gene>
<dbReference type="Pfam" id="PF00326">
    <property type="entry name" value="Peptidase_S9"/>
    <property type="match status" value="1"/>
</dbReference>
<protein>
    <submittedName>
        <fullName evidence="2">Prolyl oligopeptidase family protein</fullName>
    </submittedName>
</protein>
<reference evidence="2 3" key="1">
    <citation type="submission" date="2019-02" db="EMBL/GenBank/DDBJ databases">
        <title>Deep-cultivation of Planctomycetes and their phenomic and genomic characterization uncovers novel biology.</title>
        <authorList>
            <person name="Wiegand S."/>
            <person name="Jogler M."/>
            <person name="Boedeker C."/>
            <person name="Pinto D."/>
            <person name="Vollmers J."/>
            <person name="Rivas-Marin E."/>
            <person name="Kohn T."/>
            <person name="Peeters S.H."/>
            <person name="Heuer A."/>
            <person name="Rast P."/>
            <person name="Oberbeckmann S."/>
            <person name="Bunk B."/>
            <person name="Jeske O."/>
            <person name="Meyerdierks A."/>
            <person name="Storesund J.E."/>
            <person name="Kallscheuer N."/>
            <person name="Luecker S."/>
            <person name="Lage O.M."/>
            <person name="Pohl T."/>
            <person name="Merkel B.J."/>
            <person name="Hornburger P."/>
            <person name="Mueller R.-W."/>
            <person name="Bruemmer F."/>
            <person name="Labrenz M."/>
            <person name="Spormann A.M."/>
            <person name="Op den Camp H."/>
            <person name="Overmann J."/>
            <person name="Amann R."/>
            <person name="Jetten M.S.M."/>
            <person name="Mascher T."/>
            <person name="Medema M.H."/>
            <person name="Devos D.P."/>
            <person name="Kaster A.-K."/>
            <person name="Ovreas L."/>
            <person name="Rohde M."/>
            <person name="Galperin M.Y."/>
            <person name="Jogler C."/>
        </authorList>
    </citation>
    <scope>NUCLEOTIDE SEQUENCE [LARGE SCALE GENOMIC DNA]</scope>
    <source>
        <strain evidence="2 3">FF011L</strain>
    </source>
</reference>
<dbReference type="RefSeq" id="WP_145351905.1">
    <property type="nucleotide sequence ID" value="NZ_CP036262.1"/>
</dbReference>
<dbReference type="KEGG" id="rml:FF011L_25840"/>
<organism evidence="2 3">
    <name type="scientific">Roseimaritima multifibrata</name>
    <dbReference type="NCBI Taxonomy" id="1930274"/>
    <lineage>
        <taxon>Bacteria</taxon>
        <taxon>Pseudomonadati</taxon>
        <taxon>Planctomycetota</taxon>
        <taxon>Planctomycetia</taxon>
        <taxon>Pirellulales</taxon>
        <taxon>Pirellulaceae</taxon>
        <taxon>Roseimaritima</taxon>
    </lineage>
</organism>
<evidence type="ECO:0000313" key="2">
    <source>
        <dbReference type="EMBL" id="QDS93811.1"/>
    </source>
</evidence>
<sequence length="362" mass="39610">MQRNRPTDHDARLTEFATSKRSGFLPLLVLGLAAGLSLGFESPSVASDALKKDAINAKGSPSPKPSPPKAREVEIVSTVDQSVQPSKFYATTKSKPAPLIVALHSWSGDFRQKTPFEEMAIAADWNYVHPNFRGPNRSFDACMSDKALADIDDAIDYALKHGNVDRENILVVGGSGGGLATLGFFLRSKHDLQACQAWVPISDIEDWYHESRRRGSKYADDVIASTSPSGTKTAGSLNTAECKKRSPIHWDFPAEAPSEIRIYAGLLDGRTGSVPISHSIRFWNRLVEHYGSPEDAVSPEELVDLLSLNVPAQTDTEMLEDRQVVFSKTAKFGSLKIFDGGHETLHKASFQQLKDSLSTEAK</sequence>
<proteinExistence type="predicted"/>
<dbReference type="EMBL" id="CP036262">
    <property type="protein sequence ID" value="QDS93811.1"/>
    <property type="molecule type" value="Genomic_DNA"/>
</dbReference>
<dbReference type="SUPFAM" id="SSF53474">
    <property type="entry name" value="alpha/beta-Hydrolases"/>
    <property type="match status" value="1"/>
</dbReference>
<accession>A0A517MFZ8</accession>
<name>A0A517MFZ8_9BACT</name>